<sequence length="397" mass="44181">MKNIILFDVNQQHFDLLPLAFTRPVSDIRIGILTIREKWEHRLPGMYSYLTPEYMAAKYPAALSDDNIFIASHILPDDSLVKQISDLDPGEAIVCNQELLAFRGNEADFRNERYNRTIEYDHTLKCIRHLYDIFLMNGECLEADFRLITNGRTSEKLSDSNRIIGEPCFPDGTPKIFLEPGAHAECAIFNVTNGPIYLGKDCEIMEGSCIRAPFAACEHAVVNMGTKIYGATTLGPYCKVGGELNNVVMFGFSNKAHDGFLGNAVIGEWCNLGAGAVSSNLKNDYSEIKLWNYPTRRFLRTNLQFCGLIMGDHSKAGINTMFNTATVVGVGVNIHGAGFPRNFVASFSEGGTAGFTDVQLTKFYAIAEKMMARRGRTLTDADKTIFEAIYNQAEQLK</sequence>
<gene>
    <name evidence="3" type="ORF">HMPREF9448_02486</name>
</gene>
<proteinExistence type="predicted"/>
<organism evidence="3 4">
    <name type="scientific">Barnesiella intestinihominis YIT 11860</name>
    <dbReference type="NCBI Taxonomy" id="742726"/>
    <lineage>
        <taxon>Bacteria</taxon>
        <taxon>Pseudomonadati</taxon>
        <taxon>Bacteroidota</taxon>
        <taxon>Bacteroidia</taxon>
        <taxon>Bacteroidales</taxon>
        <taxon>Barnesiellaceae</taxon>
        <taxon>Barnesiella</taxon>
    </lineage>
</organism>
<dbReference type="NCBIfam" id="TIGR03991">
    <property type="entry name" value="alt_bact_glmU"/>
    <property type="match status" value="1"/>
</dbReference>
<dbReference type="InterPro" id="IPR011004">
    <property type="entry name" value="Trimer_LpxA-like_sf"/>
</dbReference>
<dbReference type="PANTHER" id="PTHR43584:SF9">
    <property type="entry name" value="TRANSFERASE HEXAPEPTIDE REPEAT CONTAINING PROTEIN"/>
    <property type="match status" value="1"/>
</dbReference>
<dbReference type="AlphaFoldDB" id="K0WST9"/>
<keyword evidence="1 3" id="KW-0808">Transferase</keyword>
<dbReference type="STRING" id="742726.HMPREF9448_02486"/>
<name>K0WST9_9BACT</name>
<comment type="caution">
    <text evidence="3">The sequence shown here is derived from an EMBL/GenBank/DDBJ whole genome shotgun (WGS) entry which is preliminary data.</text>
</comment>
<dbReference type="InterPro" id="IPR050065">
    <property type="entry name" value="GlmU-like"/>
</dbReference>
<keyword evidence="2" id="KW-0012">Acyltransferase</keyword>
<evidence type="ECO:0000313" key="3">
    <source>
        <dbReference type="EMBL" id="EJZ62367.1"/>
    </source>
</evidence>
<dbReference type="PATRIC" id="fig|742726.3.peg.2595"/>
<dbReference type="OrthoDB" id="9784832at2"/>
<dbReference type="RefSeq" id="WP_008862867.1">
    <property type="nucleotide sequence ID" value="NZ_JH815206.1"/>
</dbReference>
<dbReference type="EMBL" id="ADLE01000017">
    <property type="protein sequence ID" value="EJZ62367.1"/>
    <property type="molecule type" value="Genomic_DNA"/>
</dbReference>
<evidence type="ECO:0000313" key="4">
    <source>
        <dbReference type="Proteomes" id="UP000006044"/>
    </source>
</evidence>
<dbReference type="InterPro" id="IPR023917">
    <property type="entry name" value="Bifunctiontional_GlmU_bac-type"/>
</dbReference>
<dbReference type="Pfam" id="PF13562">
    <property type="entry name" value="NTP_transf_4"/>
    <property type="match status" value="1"/>
</dbReference>
<dbReference type="eggNOG" id="COG1207">
    <property type="taxonomic scope" value="Bacteria"/>
</dbReference>
<accession>K0WST9</accession>
<dbReference type="GO" id="GO:0016746">
    <property type="term" value="F:acyltransferase activity"/>
    <property type="evidence" value="ECO:0007669"/>
    <property type="project" value="UniProtKB-KW"/>
</dbReference>
<dbReference type="Proteomes" id="UP000006044">
    <property type="component" value="Unassembled WGS sequence"/>
</dbReference>
<reference evidence="3 4" key="1">
    <citation type="submission" date="2012-08" db="EMBL/GenBank/DDBJ databases">
        <title>The Genome Sequence of Barnesiella intestinihominis YIT 11860.</title>
        <authorList>
            <consortium name="The Broad Institute Genome Sequencing Platform"/>
            <person name="Earl A."/>
            <person name="Ward D."/>
            <person name="Feldgarden M."/>
            <person name="Gevers D."/>
            <person name="Morotomi M."/>
            <person name="Walker B."/>
            <person name="Young S.K."/>
            <person name="Zeng Q."/>
            <person name="Gargeya S."/>
            <person name="Fitzgerald M."/>
            <person name="Haas B."/>
            <person name="Abouelleil A."/>
            <person name="Alvarado L."/>
            <person name="Arachchi H.M."/>
            <person name="Berlin A.M."/>
            <person name="Chapman S.B."/>
            <person name="Goldberg J."/>
            <person name="Griggs A."/>
            <person name="Gujja S."/>
            <person name="Hansen M."/>
            <person name="Howarth C."/>
            <person name="Imamovic A."/>
            <person name="Larimer J."/>
            <person name="McCowen C."/>
            <person name="Montmayeur A."/>
            <person name="Murphy C."/>
            <person name="Neiman D."/>
            <person name="Pearson M."/>
            <person name="Priest M."/>
            <person name="Roberts A."/>
            <person name="Saif S."/>
            <person name="Shea T."/>
            <person name="Sisk P."/>
            <person name="Sykes S."/>
            <person name="Wortman J."/>
            <person name="Nusbaum C."/>
            <person name="Birren B."/>
        </authorList>
    </citation>
    <scope>NUCLEOTIDE SEQUENCE [LARGE SCALE GENOMIC DNA]</scope>
    <source>
        <strain evidence="3 4">YIT 11860</strain>
    </source>
</reference>
<dbReference type="GO" id="GO:0016779">
    <property type="term" value="F:nucleotidyltransferase activity"/>
    <property type="evidence" value="ECO:0007669"/>
    <property type="project" value="UniProtKB-ARBA"/>
</dbReference>
<evidence type="ECO:0000256" key="1">
    <source>
        <dbReference type="ARBA" id="ARBA00022679"/>
    </source>
</evidence>
<protein>
    <submittedName>
        <fullName evidence="3">UDP-N-acetylglucosamine diphosphorylase/glucosamine-1-phosphate N-acetyltransferase</fullName>
    </submittedName>
</protein>
<evidence type="ECO:0000256" key="2">
    <source>
        <dbReference type="ARBA" id="ARBA00023315"/>
    </source>
</evidence>
<dbReference type="PANTHER" id="PTHR43584">
    <property type="entry name" value="NUCLEOTIDYL TRANSFERASE"/>
    <property type="match status" value="1"/>
</dbReference>
<dbReference type="GeneID" id="77849675"/>
<dbReference type="Gene3D" id="2.160.10.10">
    <property type="entry name" value="Hexapeptide repeat proteins"/>
    <property type="match status" value="1"/>
</dbReference>
<keyword evidence="4" id="KW-1185">Reference proteome</keyword>
<dbReference type="SUPFAM" id="SSF51161">
    <property type="entry name" value="Trimeric LpxA-like enzymes"/>
    <property type="match status" value="1"/>
</dbReference>
<dbReference type="HOGENOM" id="CLU_055419_0_0_10"/>